<dbReference type="CDD" id="cd02248">
    <property type="entry name" value="Peptidase_C1A"/>
    <property type="match status" value="1"/>
</dbReference>
<keyword evidence="10" id="KW-0862">Zinc</keyword>
<evidence type="ECO:0000256" key="8">
    <source>
        <dbReference type="ARBA" id="ARBA00022801"/>
    </source>
</evidence>
<dbReference type="Pfam" id="PF00112">
    <property type="entry name" value="Peptidase_C1"/>
    <property type="match status" value="1"/>
</dbReference>
<evidence type="ECO:0000313" key="15">
    <source>
        <dbReference type="EMBL" id="CAD7281756.1"/>
    </source>
</evidence>
<dbReference type="SUPFAM" id="SSF48239">
    <property type="entry name" value="Terpenoid cyclases/Protein prenyltransferases"/>
    <property type="match status" value="1"/>
</dbReference>
<evidence type="ECO:0000256" key="1">
    <source>
        <dbReference type="ARBA" id="ARBA00001947"/>
    </source>
</evidence>
<evidence type="ECO:0000256" key="7">
    <source>
        <dbReference type="ARBA" id="ARBA00022737"/>
    </source>
</evidence>
<gene>
    <name evidence="15" type="ORF">NMOB1V02_LOCUS9392</name>
</gene>
<dbReference type="GO" id="GO:0046872">
    <property type="term" value="F:metal ion binding"/>
    <property type="evidence" value="ECO:0007669"/>
    <property type="project" value="UniProtKB-KW"/>
</dbReference>
<dbReference type="SMART" id="SM00645">
    <property type="entry name" value="Pept_C1"/>
    <property type="match status" value="1"/>
</dbReference>
<keyword evidence="16" id="KW-1185">Reference proteome</keyword>
<dbReference type="GO" id="GO:0008234">
    <property type="term" value="F:cysteine-type peptidase activity"/>
    <property type="evidence" value="ECO:0007669"/>
    <property type="project" value="UniProtKB-KW"/>
</dbReference>
<keyword evidence="8" id="KW-0378">Hydrolase</keyword>
<dbReference type="Gene3D" id="3.90.70.10">
    <property type="entry name" value="Cysteine proteinases"/>
    <property type="match status" value="1"/>
</dbReference>
<accession>A0A7R9BUB9</accession>
<dbReference type="AlphaFoldDB" id="A0A7R9BUB9"/>
<comment type="cofactor">
    <cofactor evidence="1">
        <name>Zn(2+)</name>
        <dbReference type="ChEBI" id="CHEBI:29105"/>
    </cofactor>
</comment>
<evidence type="ECO:0000259" key="14">
    <source>
        <dbReference type="SMART" id="SM00848"/>
    </source>
</evidence>
<keyword evidence="6" id="KW-0479">Metal-binding</keyword>
<dbReference type="SMART" id="SM00848">
    <property type="entry name" value="Inhibitor_I29"/>
    <property type="match status" value="1"/>
</dbReference>
<dbReference type="Gene3D" id="1.50.10.20">
    <property type="match status" value="1"/>
</dbReference>
<dbReference type="PROSITE" id="PS00139">
    <property type="entry name" value="THIOL_PROTEASE_CYS"/>
    <property type="match status" value="1"/>
</dbReference>
<dbReference type="GO" id="GO:0005953">
    <property type="term" value="C:CAAX-protein geranylgeranyltransferase complex"/>
    <property type="evidence" value="ECO:0007669"/>
    <property type="project" value="TreeGrafter"/>
</dbReference>
<dbReference type="EMBL" id="OA885185">
    <property type="protein sequence ID" value="CAD7281756.1"/>
    <property type="molecule type" value="Genomic_DNA"/>
</dbReference>
<dbReference type="OrthoDB" id="24893at2759"/>
<dbReference type="PRINTS" id="PR00705">
    <property type="entry name" value="PAPAIN"/>
</dbReference>
<dbReference type="PANTHER" id="PTHR11774:SF4">
    <property type="entry name" value="GERANYLGERANYL TRANSFERASE TYPE-1 SUBUNIT BETA"/>
    <property type="match status" value="1"/>
</dbReference>
<evidence type="ECO:0000256" key="10">
    <source>
        <dbReference type="ARBA" id="ARBA00022833"/>
    </source>
</evidence>
<name>A0A7R9BUB9_9CRUS</name>
<dbReference type="GO" id="GO:0004662">
    <property type="term" value="F:CAAX-protein geranylgeranyltransferase activity"/>
    <property type="evidence" value="ECO:0007669"/>
    <property type="project" value="TreeGrafter"/>
</dbReference>
<dbReference type="Proteomes" id="UP000678499">
    <property type="component" value="Unassembled WGS sequence"/>
</dbReference>
<sequence length="779" mass="86660">MASEVNWKVGLFWLLIIGLCFLAVPVRRTPVEGDVKSQFDEYLQTHQKTYSADEYQTRLKYFEESVKRAEKRNKDSEHLGASDKAHYGVTKFSDMSPDEFKKKYLTRPLSLISIPRPAFNATDHPILRLGATDNFPDKLDWRDVGVVTAVKDQGACGACWAFSVVECIESMDAIKGRSLKKLSVQQVIDCARNGNMGCQGGNTCTAVQWMVNSDVPIRLESNYPLTLVDGTCPSAKPSDGVQVESNYTCNSFVNQENQIIAMLNTLGPLSIAVDGTSWQDYLGGVIQFNCETNLNHAAQIVGYDRTTKPGYYIVRNSWGRAFGIDGYLHIKIGSNLCGTYGLRFTVGPQMRTNCNGGCGAVGRLSQEVTVFCYERRTFFLKVCDMEGGDCSRGAFSMNHSLNDCDTQRLLRSQHIKFFQRILGVNPSSVCFMDVQRALVLFFSVSGLDLLGALDSALDPDRKQELISWIYSLQILPNDDYVDAGGFRGSSTYGTSAIVRDAEDHPLGRFPAHNLDEDNLAMVYVALTTLVILGDDLKRVNRPAIINCIKRYRLPDGSFFGGPNGGDNDMRFVYCACCVCVLINDWSAMEPEKTKEFILNSLRFDGGIAQSPGNESQGGSTFCGVASLFLMQEFGGLDCADEVRNPDTLHVLTEQQKNRMVLWLLQRHVQNGSQENRGGFCGRPEKDSDTCYTFWISASLQLLGSLDFVRRKDCFDFVLSNQDQFVGGFFKLSGGDPDPLHTYMSLAGLSLLGYPDLSLLNPALNISQRAFRWLQKLHMS</sequence>
<evidence type="ECO:0000256" key="4">
    <source>
        <dbReference type="ARBA" id="ARBA00022670"/>
    </source>
</evidence>
<feature type="signal peptide" evidence="12">
    <location>
        <begin position="1"/>
        <end position="28"/>
    </location>
</feature>
<dbReference type="InterPro" id="IPR038765">
    <property type="entry name" value="Papain-like_cys_pep_sf"/>
</dbReference>
<feature type="domain" description="Peptidase C1A papain C-terminal" evidence="13">
    <location>
        <begin position="135"/>
        <end position="342"/>
    </location>
</feature>
<dbReference type="InterPro" id="IPR045089">
    <property type="entry name" value="PGGT1B-like"/>
</dbReference>
<dbReference type="SUPFAM" id="SSF54001">
    <property type="entry name" value="Cysteine proteinases"/>
    <property type="match status" value="1"/>
</dbReference>
<dbReference type="GO" id="GO:0006508">
    <property type="term" value="P:proteolysis"/>
    <property type="evidence" value="ECO:0007669"/>
    <property type="project" value="UniProtKB-KW"/>
</dbReference>
<dbReference type="PANTHER" id="PTHR11774">
    <property type="entry name" value="GERANYLGERANYL TRANSFERASE TYPE BETA SUBUNIT"/>
    <property type="match status" value="1"/>
</dbReference>
<protein>
    <submittedName>
        <fullName evidence="15">Uncharacterized protein</fullName>
    </submittedName>
</protein>
<evidence type="ECO:0000256" key="12">
    <source>
        <dbReference type="SAM" id="SignalP"/>
    </source>
</evidence>
<keyword evidence="5" id="KW-0808">Transferase</keyword>
<keyword evidence="7" id="KW-0677">Repeat</keyword>
<dbReference type="InterPro" id="IPR000668">
    <property type="entry name" value="Peptidase_C1A_C"/>
</dbReference>
<dbReference type="Pfam" id="PF00432">
    <property type="entry name" value="Prenyltrans"/>
    <property type="match status" value="1"/>
</dbReference>
<evidence type="ECO:0000256" key="6">
    <source>
        <dbReference type="ARBA" id="ARBA00022723"/>
    </source>
</evidence>
<dbReference type="InterPro" id="IPR039417">
    <property type="entry name" value="Peptidase_C1A_papain-like"/>
</dbReference>
<dbReference type="InterPro" id="IPR013201">
    <property type="entry name" value="Prot_inhib_I29"/>
</dbReference>
<reference evidence="15" key="1">
    <citation type="submission" date="2020-11" db="EMBL/GenBank/DDBJ databases">
        <authorList>
            <person name="Tran Van P."/>
        </authorList>
    </citation>
    <scope>NUCLEOTIDE SEQUENCE</scope>
</reference>
<dbReference type="InterPro" id="IPR008930">
    <property type="entry name" value="Terpenoid_cyclase/PrenylTrfase"/>
</dbReference>
<proteinExistence type="inferred from homology"/>
<evidence type="ECO:0000256" key="2">
    <source>
        <dbReference type="ARBA" id="ARBA00010497"/>
    </source>
</evidence>
<keyword evidence="12" id="KW-0732">Signal</keyword>
<feature type="chain" id="PRO_5036403008" evidence="12">
    <location>
        <begin position="29"/>
        <end position="779"/>
    </location>
</feature>
<evidence type="ECO:0000259" key="13">
    <source>
        <dbReference type="SMART" id="SM00645"/>
    </source>
</evidence>
<evidence type="ECO:0000256" key="9">
    <source>
        <dbReference type="ARBA" id="ARBA00022807"/>
    </source>
</evidence>
<organism evidence="15">
    <name type="scientific">Notodromas monacha</name>
    <dbReference type="NCBI Taxonomy" id="399045"/>
    <lineage>
        <taxon>Eukaryota</taxon>
        <taxon>Metazoa</taxon>
        <taxon>Ecdysozoa</taxon>
        <taxon>Arthropoda</taxon>
        <taxon>Crustacea</taxon>
        <taxon>Oligostraca</taxon>
        <taxon>Ostracoda</taxon>
        <taxon>Podocopa</taxon>
        <taxon>Podocopida</taxon>
        <taxon>Cypridocopina</taxon>
        <taxon>Cypridoidea</taxon>
        <taxon>Cyprididae</taxon>
        <taxon>Notodromas</taxon>
    </lineage>
</organism>
<feature type="domain" description="Cathepsin propeptide inhibitor" evidence="14">
    <location>
        <begin position="39"/>
        <end position="100"/>
    </location>
</feature>
<keyword evidence="4" id="KW-0645">Protease</keyword>
<evidence type="ECO:0000256" key="11">
    <source>
        <dbReference type="ARBA" id="ARBA00023145"/>
    </source>
</evidence>
<keyword evidence="3" id="KW-0637">Prenyltransferase</keyword>
<keyword evidence="11" id="KW-0865">Zymogen</keyword>
<comment type="similarity">
    <text evidence="2">Belongs to the protein prenyltransferase subunit beta family.</text>
</comment>
<evidence type="ECO:0000313" key="16">
    <source>
        <dbReference type="Proteomes" id="UP000678499"/>
    </source>
</evidence>
<evidence type="ECO:0000256" key="5">
    <source>
        <dbReference type="ARBA" id="ARBA00022679"/>
    </source>
</evidence>
<dbReference type="InterPro" id="IPR001330">
    <property type="entry name" value="Prenyltrans"/>
</dbReference>
<dbReference type="Pfam" id="PF08246">
    <property type="entry name" value="Inhibitor_I29"/>
    <property type="match status" value="1"/>
</dbReference>
<dbReference type="InterPro" id="IPR000169">
    <property type="entry name" value="Pept_cys_AS"/>
</dbReference>
<evidence type="ECO:0000256" key="3">
    <source>
        <dbReference type="ARBA" id="ARBA00022602"/>
    </source>
</evidence>
<keyword evidence="9" id="KW-0788">Thiol protease</keyword>
<dbReference type="EMBL" id="CAJPEX010003148">
    <property type="protein sequence ID" value="CAG0921908.1"/>
    <property type="molecule type" value="Genomic_DNA"/>
</dbReference>